<keyword evidence="2" id="KW-1003">Cell membrane</keyword>
<protein>
    <submittedName>
        <fullName evidence="7">CidA/LrgA family protein</fullName>
    </submittedName>
</protein>
<dbReference type="Pfam" id="PF03788">
    <property type="entry name" value="LrgA"/>
    <property type="match status" value="1"/>
</dbReference>
<name>A0A6B2NK15_9RHOB</name>
<dbReference type="GO" id="GO:0005886">
    <property type="term" value="C:plasma membrane"/>
    <property type="evidence" value="ECO:0007669"/>
    <property type="project" value="UniProtKB-SubCell"/>
</dbReference>
<evidence type="ECO:0000313" key="7">
    <source>
        <dbReference type="EMBL" id="NDW44356.1"/>
    </source>
</evidence>
<proteinExistence type="predicted"/>
<comment type="subcellular location">
    <subcellularLocation>
        <location evidence="1">Cell membrane</location>
        <topology evidence="1">Multi-pass membrane protein</topology>
    </subcellularLocation>
</comment>
<dbReference type="PANTHER" id="PTHR33931:SF2">
    <property type="entry name" value="HOLIN-LIKE PROTEIN CIDA"/>
    <property type="match status" value="1"/>
</dbReference>
<keyword evidence="4 6" id="KW-1133">Transmembrane helix</keyword>
<organism evidence="7">
    <name type="scientific">Ruegeria sp. PrR005</name>
    <dbReference type="NCBI Taxonomy" id="2706882"/>
    <lineage>
        <taxon>Bacteria</taxon>
        <taxon>Pseudomonadati</taxon>
        <taxon>Pseudomonadota</taxon>
        <taxon>Alphaproteobacteria</taxon>
        <taxon>Rhodobacterales</taxon>
        <taxon>Roseobacteraceae</taxon>
        <taxon>Ruegeria</taxon>
    </lineage>
</organism>
<dbReference type="RefSeq" id="WP_164128345.1">
    <property type="nucleotide sequence ID" value="NZ_JAAGOX010000008.1"/>
</dbReference>
<dbReference type="InterPro" id="IPR005538">
    <property type="entry name" value="LrgA/CidA"/>
</dbReference>
<accession>A0A6B2NK15</accession>
<evidence type="ECO:0000256" key="2">
    <source>
        <dbReference type="ARBA" id="ARBA00022475"/>
    </source>
</evidence>
<dbReference type="AlphaFoldDB" id="A0A6B2NK15"/>
<evidence type="ECO:0000256" key="3">
    <source>
        <dbReference type="ARBA" id="ARBA00022692"/>
    </source>
</evidence>
<evidence type="ECO:0000256" key="1">
    <source>
        <dbReference type="ARBA" id="ARBA00004651"/>
    </source>
</evidence>
<feature type="transmembrane region" description="Helical" evidence="6">
    <location>
        <begin position="28"/>
        <end position="44"/>
    </location>
</feature>
<feature type="transmembrane region" description="Helical" evidence="6">
    <location>
        <begin position="56"/>
        <end position="76"/>
    </location>
</feature>
<comment type="caution">
    <text evidence="7">The sequence shown here is derived from an EMBL/GenBank/DDBJ whole genome shotgun (WGS) entry which is preliminary data.</text>
</comment>
<evidence type="ECO:0000256" key="6">
    <source>
        <dbReference type="SAM" id="Phobius"/>
    </source>
</evidence>
<keyword evidence="5 6" id="KW-0472">Membrane</keyword>
<feature type="transmembrane region" description="Helical" evidence="6">
    <location>
        <begin position="82"/>
        <end position="104"/>
    </location>
</feature>
<evidence type="ECO:0000256" key="5">
    <source>
        <dbReference type="ARBA" id="ARBA00023136"/>
    </source>
</evidence>
<dbReference type="PANTHER" id="PTHR33931">
    <property type="entry name" value="HOLIN-LIKE PROTEIN CIDA-RELATED"/>
    <property type="match status" value="1"/>
</dbReference>
<evidence type="ECO:0000256" key="4">
    <source>
        <dbReference type="ARBA" id="ARBA00022989"/>
    </source>
</evidence>
<reference evidence="7" key="1">
    <citation type="submission" date="2020-02" db="EMBL/GenBank/DDBJ databases">
        <title>Delineation of the pyrene-degrading pathway in Roseobacter clade bacteria by genomic analysis.</title>
        <authorList>
            <person name="Zhou H."/>
            <person name="Wang H."/>
        </authorList>
    </citation>
    <scope>NUCLEOTIDE SEQUENCE</scope>
    <source>
        <strain evidence="7">PrR005</strain>
    </source>
</reference>
<gene>
    <name evidence="7" type="ORF">G0P99_05250</name>
</gene>
<keyword evidence="3 6" id="KW-0812">Transmembrane</keyword>
<sequence>MLGFLTLILVCQLAGELAVGALHLPVPGPVLGMLVLFALLMIRGEVPEALEQTAGGLLRAMSLLFVPAGTGVMLHFRLLGEALVPLGVAVVVSTLATIAVTGLLMRWLGRRAPSDG</sequence>
<dbReference type="EMBL" id="JAAGOX010000008">
    <property type="protein sequence ID" value="NDW44356.1"/>
    <property type="molecule type" value="Genomic_DNA"/>
</dbReference>